<comment type="function">
    <text evidence="12 13">RNA polymerase that catalyzes the synthesis of short RNA molecules used as primers for DNA polymerase during DNA replication.</text>
</comment>
<dbReference type="HAMAP" id="MF_00974">
    <property type="entry name" value="DNA_primase_DnaG"/>
    <property type="match status" value="1"/>
</dbReference>
<evidence type="ECO:0000256" key="1">
    <source>
        <dbReference type="ARBA" id="ARBA00022478"/>
    </source>
</evidence>
<keyword evidence="8 12" id="KW-0862">Zinc</keyword>
<dbReference type="Pfam" id="PF10410">
    <property type="entry name" value="DnaB_bind"/>
    <property type="match status" value="1"/>
</dbReference>
<sequence>MDQKDEIKSRLDLVEVIREYIQLKPVGVNFQARCPFHREKTPSFIVSPERQIWRCFGCNKGGDVFSFVMEMEGLSFVEALRLLAPKAGVTLQWQNQKETSRRNRLLDVMDLAVRYYHQLLIESPDAKPALEYLKGRGLEDKTIENWQIGYSRDSWDDAFNFFQGRGFSEQEIFLAGLTVKKDPRNTAGQAGFYNRFRGRIMFPVNDVNGNSVAFSARISPEREAVEKMGKYINSPQTQIYDKSRILFGLDKAKQFIREQGNVIVVEGQMDVISSHQAGVNNVVASSGTALSADQIKLIKRYTNNILFSFDVDAAGISAANRQIEEGTAQKLVREEQLTDGEDNLGKMRKYIYPALSHDTNIKVIQVPGGKDPDECIRNNPDDWQQAIKNAVSVMDYYFNKTLSGLDLSDIARKKEAAAKILNIIVNINNVIEQDAWLRKLSGDLEVSEQVLREAIAAGRKAKQAKSVNSESRPGAVNPLPPGTGYAEIFSESLLALVMKFPQHLGYVIRQIKPEMLAKGYHREFYKKLVIYYNIISNAHAFDYGHFRVWLENNIEDEQVLIRLEELISKLALLGDKDFYEIDNDQAKLEIGKITNQIKRKYLNKKMLVMERQFSEAEKSGGPEIKKLMEEFKTIADEIRQLN</sequence>
<dbReference type="InterPro" id="IPR013264">
    <property type="entry name" value="DNAG_N"/>
</dbReference>
<comment type="similarity">
    <text evidence="12 13">Belongs to the DnaG primase family.</text>
</comment>
<evidence type="ECO:0000256" key="10">
    <source>
        <dbReference type="ARBA" id="ARBA00023125"/>
    </source>
</evidence>
<dbReference type="InterPro" id="IPR037068">
    <property type="entry name" value="DNA_primase_core_N_sf"/>
</dbReference>
<dbReference type="NCBIfam" id="TIGR01391">
    <property type="entry name" value="dnaG"/>
    <property type="match status" value="1"/>
</dbReference>
<dbReference type="PIRSF" id="PIRSF002811">
    <property type="entry name" value="DnaG"/>
    <property type="match status" value="1"/>
</dbReference>
<keyword evidence="6 12" id="KW-0479">Metal-binding</keyword>
<dbReference type="InterPro" id="IPR030846">
    <property type="entry name" value="DnaG_bac"/>
</dbReference>
<evidence type="ECO:0000256" key="14">
    <source>
        <dbReference type="PIRSR" id="PIRSR002811-1"/>
    </source>
</evidence>
<keyword evidence="2 12" id="KW-0639">Primosome</keyword>
<dbReference type="Pfam" id="PF08275">
    <property type="entry name" value="DNAG_N"/>
    <property type="match status" value="1"/>
</dbReference>
<keyword evidence="3 12" id="KW-0808">Transferase</keyword>
<dbReference type="InterPro" id="IPR034151">
    <property type="entry name" value="TOPRIM_DnaG_bac"/>
</dbReference>
<dbReference type="FunFam" id="3.40.1360.10:FF:000002">
    <property type="entry name" value="DNA primase"/>
    <property type="match status" value="1"/>
</dbReference>
<dbReference type="GO" id="GO:0006269">
    <property type="term" value="P:DNA replication, synthesis of primer"/>
    <property type="evidence" value="ECO:0007669"/>
    <property type="project" value="UniProtKB-UniRule"/>
</dbReference>
<keyword evidence="5 12" id="KW-0235">DNA replication</keyword>
<evidence type="ECO:0000256" key="6">
    <source>
        <dbReference type="ARBA" id="ARBA00022723"/>
    </source>
</evidence>
<evidence type="ECO:0000256" key="11">
    <source>
        <dbReference type="ARBA" id="ARBA00023163"/>
    </source>
</evidence>
<dbReference type="Gene3D" id="3.90.580.10">
    <property type="entry name" value="Zinc finger, CHC2-type domain"/>
    <property type="match status" value="1"/>
</dbReference>
<evidence type="ECO:0000313" key="16">
    <source>
        <dbReference type="EMBL" id="PIR93131.1"/>
    </source>
</evidence>
<dbReference type="SMART" id="SM00493">
    <property type="entry name" value="TOPRIM"/>
    <property type="match status" value="1"/>
</dbReference>
<dbReference type="InterPro" id="IPR036977">
    <property type="entry name" value="DNA_primase_Znf_CHC2"/>
</dbReference>
<name>A0A2H0V211_9BACT</name>
<dbReference type="Proteomes" id="UP000228626">
    <property type="component" value="Unassembled WGS sequence"/>
</dbReference>
<dbReference type="Gene3D" id="3.40.1360.10">
    <property type="match status" value="1"/>
</dbReference>
<gene>
    <name evidence="12" type="primary">dnaG</name>
    <name evidence="16" type="ORF">COT99_02405</name>
</gene>
<comment type="catalytic activity">
    <reaction evidence="12">
        <text>ssDNA + n NTP = ssDNA/pppN(pN)n-1 hybrid + (n-1) diphosphate.</text>
        <dbReference type="EC" id="2.7.7.101"/>
    </reaction>
</comment>
<dbReference type="GO" id="GO:1990077">
    <property type="term" value="C:primosome complex"/>
    <property type="evidence" value="ECO:0007669"/>
    <property type="project" value="UniProtKB-KW"/>
</dbReference>
<evidence type="ECO:0000256" key="13">
    <source>
        <dbReference type="PIRNR" id="PIRNR002811"/>
    </source>
</evidence>
<dbReference type="GO" id="GO:0003677">
    <property type="term" value="F:DNA binding"/>
    <property type="evidence" value="ECO:0007669"/>
    <property type="project" value="UniProtKB-KW"/>
</dbReference>
<dbReference type="InterPro" id="IPR050219">
    <property type="entry name" value="DnaG_primase"/>
</dbReference>
<dbReference type="EC" id="2.7.7.101" evidence="12"/>
<evidence type="ECO:0000313" key="17">
    <source>
        <dbReference type="Proteomes" id="UP000228626"/>
    </source>
</evidence>
<evidence type="ECO:0000256" key="8">
    <source>
        <dbReference type="ARBA" id="ARBA00022833"/>
    </source>
</evidence>
<dbReference type="PANTHER" id="PTHR30313">
    <property type="entry name" value="DNA PRIMASE"/>
    <property type="match status" value="1"/>
</dbReference>
<dbReference type="EMBL" id="PFAR01000028">
    <property type="protein sequence ID" value="PIR93131.1"/>
    <property type="molecule type" value="Genomic_DNA"/>
</dbReference>
<comment type="domain">
    <text evidence="12">Contains an N-terminal zinc-binding domain, a central core domain that contains the primase activity, and a C-terminal DnaB-binding domain.</text>
</comment>
<feature type="domain" description="Toprim" evidence="15">
    <location>
        <begin position="260"/>
        <end position="339"/>
    </location>
</feature>
<dbReference type="Pfam" id="PF13155">
    <property type="entry name" value="Toprim_2"/>
    <property type="match status" value="1"/>
</dbReference>
<evidence type="ECO:0000256" key="9">
    <source>
        <dbReference type="ARBA" id="ARBA00022842"/>
    </source>
</evidence>
<evidence type="ECO:0000256" key="5">
    <source>
        <dbReference type="ARBA" id="ARBA00022705"/>
    </source>
</evidence>
<protein>
    <recommendedName>
        <fullName evidence="12 13">DNA primase</fullName>
        <ecNumber evidence="12">2.7.7.101</ecNumber>
    </recommendedName>
</protein>
<keyword evidence="9" id="KW-0460">Magnesium</keyword>
<evidence type="ECO:0000256" key="4">
    <source>
        <dbReference type="ARBA" id="ARBA00022695"/>
    </source>
</evidence>
<keyword evidence="4 12" id="KW-0548">Nucleotidyltransferase</keyword>
<dbReference type="SUPFAM" id="SSF56731">
    <property type="entry name" value="DNA primase core"/>
    <property type="match status" value="2"/>
</dbReference>
<dbReference type="InterPro" id="IPR006295">
    <property type="entry name" value="DNA_primase_DnaG"/>
</dbReference>
<accession>A0A2H0V211</accession>
<evidence type="ECO:0000256" key="7">
    <source>
        <dbReference type="ARBA" id="ARBA00022771"/>
    </source>
</evidence>
<keyword evidence="11 12" id="KW-0804">Transcription</keyword>
<feature type="zinc finger region" description="CHC2-type" evidence="12 14">
    <location>
        <begin position="34"/>
        <end position="58"/>
    </location>
</feature>
<comment type="cofactor">
    <cofactor evidence="12 13 14">
        <name>Zn(2+)</name>
        <dbReference type="ChEBI" id="CHEBI:29105"/>
    </cofactor>
    <text evidence="12 13 14">Binds 1 zinc ion per monomer.</text>
</comment>
<proteinExistence type="inferred from homology"/>
<dbReference type="PANTHER" id="PTHR30313:SF2">
    <property type="entry name" value="DNA PRIMASE"/>
    <property type="match status" value="1"/>
</dbReference>
<keyword evidence="7 12" id="KW-0863">Zinc-finger</keyword>
<dbReference type="InterPro" id="IPR019475">
    <property type="entry name" value="DNA_primase_DnaB-bd"/>
</dbReference>
<dbReference type="GO" id="GO:0000428">
    <property type="term" value="C:DNA-directed RNA polymerase complex"/>
    <property type="evidence" value="ECO:0007669"/>
    <property type="project" value="UniProtKB-KW"/>
</dbReference>
<dbReference type="Gene3D" id="3.90.980.10">
    <property type="entry name" value="DNA primase, catalytic core, N-terminal domain"/>
    <property type="match status" value="1"/>
</dbReference>
<dbReference type="SUPFAM" id="SSF57783">
    <property type="entry name" value="Zinc beta-ribbon"/>
    <property type="match status" value="1"/>
</dbReference>
<dbReference type="FunFam" id="3.90.580.10:FF:000001">
    <property type="entry name" value="DNA primase"/>
    <property type="match status" value="1"/>
</dbReference>
<reference evidence="17" key="1">
    <citation type="submission" date="2017-09" db="EMBL/GenBank/DDBJ databases">
        <title>Depth-based differentiation of microbial function through sediment-hosted aquifers and enrichment of novel symbionts in the deep terrestrial subsurface.</title>
        <authorList>
            <person name="Probst A.J."/>
            <person name="Ladd B."/>
            <person name="Jarett J.K."/>
            <person name="Geller-Mcgrath D.E."/>
            <person name="Sieber C.M.K."/>
            <person name="Emerson J.B."/>
            <person name="Anantharaman K."/>
            <person name="Thomas B.C."/>
            <person name="Malmstrom R."/>
            <person name="Stieglmeier M."/>
            <person name="Klingl A."/>
            <person name="Woyke T."/>
            <person name="Ryan C.M."/>
            <person name="Banfield J.F."/>
        </authorList>
    </citation>
    <scope>NUCLEOTIDE SEQUENCE [LARGE SCALE GENOMIC DNA]</scope>
</reference>
<comment type="caution">
    <text evidence="16">The sequence shown here is derived from an EMBL/GenBank/DDBJ whole genome shotgun (WGS) entry which is preliminary data.</text>
</comment>
<organism evidence="16 17">
    <name type="scientific">Candidatus Falkowbacteria bacterium CG10_big_fil_rev_8_21_14_0_10_43_10</name>
    <dbReference type="NCBI Taxonomy" id="1974567"/>
    <lineage>
        <taxon>Bacteria</taxon>
        <taxon>Candidatus Falkowiibacteriota</taxon>
    </lineage>
</organism>
<dbReference type="AlphaFoldDB" id="A0A2H0V211"/>
<evidence type="ECO:0000256" key="2">
    <source>
        <dbReference type="ARBA" id="ARBA00022515"/>
    </source>
</evidence>
<dbReference type="GO" id="GO:0005737">
    <property type="term" value="C:cytoplasm"/>
    <property type="evidence" value="ECO:0007669"/>
    <property type="project" value="TreeGrafter"/>
</dbReference>
<dbReference type="GO" id="GO:0008270">
    <property type="term" value="F:zinc ion binding"/>
    <property type="evidence" value="ECO:0007669"/>
    <property type="project" value="UniProtKB-UniRule"/>
</dbReference>
<evidence type="ECO:0000259" key="15">
    <source>
        <dbReference type="PROSITE" id="PS50880"/>
    </source>
</evidence>
<dbReference type="InterPro" id="IPR002694">
    <property type="entry name" value="Znf_CHC2"/>
</dbReference>
<dbReference type="GO" id="GO:0003899">
    <property type="term" value="F:DNA-directed RNA polymerase activity"/>
    <property type="evidence" value="ECO:0007669"/>
    <property type="project" value="UniProtKB-UniRule"/>
</dbReference>
<dbReference type="Pfam" id="PF01807">
    <property type="entry name" value="Zn_ribbon_DnaG"/>
    <property type="match status" value="1"/>
</dbReference>
<evidence type="ECO:0000256" key="3">
    <source>
        <dbReference type="ARBA" id="ARBA00022679"/>
    </source>
</evidence>
<comment type="subunit">
    <text evidence="12">Monomer. Interacts with DnaB.</text>
</comment>
<keyword evidence="1 12" id="KW-0240">DNA-directed RNA polymerase</keyword>
<dbReference type="PROSITE" id="PS50880">
    <property type="entry name" value="TOPRIM"/>
    <property type="match status" value="1"/>
</dbReference>
<evidence type="ECO:0000256" key="12">
    <source>
        <dbReference type="HAMAP-Rule" id="MF_00974"/>
    </source>
</evidence>
<dbReference type="CDD" id="cd03364">
    <property type="entry name" value="TOPRIM_DnaG_primases"/>
    <property type="match status" value="1"/>
</dbReference>
<dbReference type="SMART" id="SM00400">
    <property type="entry name" value="ZnF_CHCC"/>
    <property type="match status" value="1"/>
</dbReference>
<keyword evidence="10 12" id="KW-0238">DNA-binding</keyword>
<dbReference type="InterPro" id="IPR006171">
    <property type="entry name" value="TOPRIM_dom"/>
</dbReference>